<dbReference type="CDD" id="cd01745">
    <property type="entry name" value="GATase1_2"/>
    <property type="match status" value="1"/>
</dbReference>
<dbReference type="InterPro" id="IPR029062">
    <property type="entry name" value="Class_I_gatase-like"/>
</dbReference>
<dbReference type="Proteomes" id="UP000000321">
    <property type="component" value="Unassembled WGS sequence"/>
</dbReference>
<dbReference type="OrthoDB" id="9813383at2"/>
<dbReference type="GO" id="GO:0006598">
    <property type="term" value="P:polyamine catabolic process"/>
    <property type="evidence" value="ECO:0007669"/>
    <property type="project" value="TreeGrafter"/>
</dbReference>
<dbReference type="BioCyc" id="AURANTIMONAS:SI859A1_00660-MONOMER"/>
<reference evidence="6 7" key="1">
    <citation type="journal article" date="2008" name="Appl. Environ. Microbiol.">
        <title>Genomic insights into Mn(II) oxidation by the marine alphaproteobacterium Aurantimonas sp. strain SI85-9A1.</title>
        <authorList>
            <person name="Dick G.J."/>
            <person name="Podell S."/>
            <person name="Johnson H.A."/>
            <person name="Rivera-Espinoza Y."/>
            <person name="Bernier-Latmani R."/>
            <person name="McCarthy J.K."/>
            <person name="Torpey J.W."/>
            <person name="Clement B.G."/>
            <person name="Gaasterland T."/>
            <person name="Tebo B.M."/>
        </authorList>
    </citation>
    <scope>NUCLEOTIDE SEQUENCE [LARGE SCALE GENOMIC DNA]</scope>
    <source>
        <strain evidence="6 7">SI85-9A1</strain>
    </source>
</reference>
<sequence length="256" mass="27234">MTASPILVAVPADVRSFENYDWHATPDTYLKALTRVAGATPVIVPALSGEFDVNALLGRVDGLLMTGSASNVHPDRYGVPPSRAHEPFDPARDRLTEAMIRGALAAGVPMLCVCRGHQELNVALGGTLATEIQELDGRMDHRATPNKDQRERYATRHAVAVTPGGVLAGIVGSDEIRVNSLHRQAIDRLADGLAVEASAPDGTVEAVSVEGAKAFALGVQWHPEYWAETDAASTTIFKAFGDACRAHAARRADAPR</sequence>
<comment type="caution">
    <text evidence="6">The sequence shown here is derived from an EMBL/GenBank/DDBJ whole genome shotgun (WGS) entry which is preliminary data.</text>
</comment>
<evidence type="ECO:0000256" key="3">
    <source>
        <dbReference type="ARBA" id="ARBA00055068"/>
    </source>
</evidence>
<evidence type="ECO:0000256" key="1">
    <source>
        <dbReference type="ARBA" id="ARBA00011083"/>
    </source>
</evidence>
<dbReference type="InterPro" id="IPR011697">
    <property type="entry name" value="Peptidase_C26"/>
</dbReference>
<dbReference type="GO" id="GO:0033969">
    <property type="term" value="F:gamma-glutamyl-gamma-aminobutyrate hydrolase activity"/>
    <property type="evidence" value="ECO:0007669"/>
    <property type="project" value="UniProtKB-EC"/>
</dbReference>
<dbReference type="AlphaFoldDB" id="Q1YKI3"/>
<dbReference type="EC" id="3.5.1.94" evidence="5"/>
<organism evidence="6 7">
    <name type="scientific">Aurantimonas manganoxydans (strain ATCC BAA-1229 / DSM 21871 / SI85-9A1)</name>
    <dbReference type="NCBI Taxonomy" id="287752"/>
    <lineage>
        <taxon>Bacteria</taxon>
        <taxon>Pseudomonadati</taxon>
        <taxon>Pseudomonadota</taxon>
        <taxon>Alphaproteobacteria</taxon>
        <taxon>Hyphomicrobiales</taxon>
        <taxon>Aurantimonadaceae</taxon>
        <taxon>Aurantimonas</taxon>
    </lineage>
</organism>
<proteinExistence type="inferred from homology"/>
<accession>Q1YKI3</accession>
<dbReference type="PANTHER" id="PTHR43235">
    <property type="entry name" value="GLUTAMINE AMIDOTRANSFERASE PB2B2.05-RELATED"/>
    <property type="match status" value="1"/>
</dbReference>
<keyword evidence="7" id="KW-1185">Reference proteome</keyword>
<dbReference type="GO" id="GO:0016740">
    <property type="term" value="F:transferase activity"/>
    <property type="evidence" value="ECO:0007669"/>
    <property type="project" value="UniProtKB-KW"/>
</dbReference>
<dbReference type="PANTHER" id="PTHR43235:SF1">
    <property type="entry name" value="GLUTAMINE AMIDOTRANSFERASE PB2B2.05-RELATED"/>
    <property type="match status" value="1"/>
</dbReference>
<gene>
    <name evidence="6" type="ORF">SI859A1_00660</name>
</gene>
<evidence type="ECO:0000256" key="4">
    <source>
        <dbReference type="ARBA" id="ARBA00060634"/>
    </source>
</evidence>
<evidence type="ECO:0000313" key="7">
    <source>
        <dbReference type="Proteomes" id="UP000000321"/>
    </source>
</evidence>
<dbReference type="InterPro" id="IPR044668">
    <property type="entry name" value="PuuD-like"/>
</dbReference>
<comment type="pathway">
    <text evidence="4">Amine and polyamine degradation; putrescine degradation; 4-aminobutanoate from putrescine: step 4/4.</text>
</comment>
<dbReference type="RefSeq" id="WP_009208535.1">
    <property type="nucleotide sequence ID" value="NZ_BBWP01000013.1"/>
</dbReference>
<dbReference type="FunFam" id="3.40.50.880:FF:000030">
    <property type="entry name" value="Gamma-glutamyl-gamma-aminobutyrate hydrolase PuuD"/>
    <property type="match status" value="1"/>
</dbReference>
<keyword evidence="6" id="KW-0808">Transferase</keyword>
<dbReference type="SUPFAM" id="SSF52317">
    <property type="entry name" value="Class I glutamine amidotransferase-like"/>
    <property type="match status" value="1"/>
</dbReference>
<dbReference type="PROSITE" id="PS51273">
    <property type="entry name" value="GATASE_TYPE_1"/>
    <property type="match status" value="1"/>
</dbReference>
<dbReference type="Pfam" id="PF07722">
    <property type="entry name" value="Peptidase_C26"/>
    <property type="match status" value="1"/>
</dbReference>
<dbReference type="Gene3D" id="3.40.50.880">
    <property type="match status" value="1"/>
</dbReference>
<evidence type="ECO:0000313" key="6">
    <source>
        <dbReference type="EMBL" id="EAS50540.1"/>
    </source>
</evidence>
<dbReference type="GO" id="GO:0005829">
    <property type="term" value="C:cytosol"/>
    <property type="evidence" value="ECO:0007669"/>
    <property type="project" value="TreeGrafter"/>
</dbReference>
<evidence type="ECO:0000256" key="5">
    <source>
        <dbReference type="ARBA" id="ARBA00066788"/>
    </source>
</evidence>
<name>Q1YKI3_AURMS</name>
<comment type="function">
    <text evidence="3">Involved in the breakdown of putrescine via hydrolysis of the gamma-glutamyl linkage of gamma-glutamyl-gamma-aminobutyrate.</text>
</comment>
<comment type="catalytic activity">
    <reaction evidence="2">
        <text>4-(gamma-L-glutamylamino)butanoate + H2O = 4-aminobutanoate + L-glutamate</text>
        <dbReference type="Rhea" id="RHEA:19737"/>
        <dbReference type="ChEBI" id="CHEBI:15377"/>
        <dbReference type="ChEBI" id="CHEBI:29985"/>
        <dbReference type="ChEBI" id="CHEBI:58800"/>
        <dbReference type="ChEBI" id="CHEBI:59888"/>
        <dbReference type="EC" id="3.5.1.94"/>
    </reaction>
</comment>
<evidence type="ECO:0000256" key="2">
    <source>
        <dbReference type="ARBA" id="ARBA00052718"/>
    </source>
</evidence>
<dbReference type="HOGENOM" id="CLU_030756_0_0_5"/>
<dbReference type="EMBL" id="AAPJ01000002">
    <property type="protein sequence ID" value="EAS50540.1"/>
    <property type="molecule type" value="Genomic_DNA"/>
</dbReference>
<keyword evidence="6" id="KW-0315">Glutamine amidotransferase</keyword>
<comment type="similarity">
    <text evidence="1">Belongs to the peptidase C26 family.</text>
</comment>
<protein>
    <recommendedName>
        <fullName evidence="5">gamma-glutamyl-gamma-aminobutyrate hydrolase</fullName>
        <ecNumber evidence="5">3.5.1.94</ecNumber>
    </recommendedName>
</protein>